<sequence>MNIFDIVRGHEQEIEKRFGVKRIGLFGSFARGEEKDSSDADITVEFDQPTIDSPLTPFSISPTSFTTFRRRSSRLPELSIR</sequence>
<proteinExistence type="predicted"/>
<evidence type="ECO:0000259" key="1">
    <source>
        <dbReference type="Pfam" id="PF01909"/>
    </source>
</evidence>
<evidence type="ECO:0000313" key="3">
    <source>
        <dbReference type="Proteomes" id="UP000544742"/>
    </source>
</evidence>
<dbReference type="CDD" id="cd05403">
    <property type="entry name" value="NT_KNTase_like"/>
    <property type="match status" value="1"/>
</dbReference>
<dbReference type="Proteomes" id="UP000544742">
    <property type="component" value="Unassembled WGS sequence"/>
</dbReference>
<evidence type="ECO:0000313" key="2">
    <source>
        <dbReference type="EMBL" id="NLJ23561.1"/>
    </source>
</evidence>
<dbReference type="Gene3D" id="3.30.460.10">
    <property type="entry name" value="Beta Polymerase, domain 2"/>
    <property type="match status" value="1"/>
</dbReference>
<reference evidence="2 3" key="1">
    <citation type="journal article" date="2020" name="Biotechnol. Biofuels">
        <title>New insights from the biogas microbiome by comprehensive genome-resolved metagenomics of nearly 1600 species originating from multiple anaerobic digesters.</title>
        <authorList>
            <person name="Campanaro S."/>
            <person name="Treu L."/>
            <person name="Rodriguez-R L.M."/>
            <person name="Kovalovszki A."/>
            <person name="Ziels R.M."/>
            <person name="Maus I."/>
            <person name="Zhu X."/>
            <person name="Kougias P.G."/>
            <person name="Basile A."/>
            <person name="Luo G."/>
            <person name="Schluter A."/>
            <person name="Konstantinidis K.T."/>
            <person name="Angelidaki I."/>
        </authorList>
    </citation>
    <scope>NUCLEOTIDE SEQUENCE [LARGE SCALE GENOMIC DNA]</scope>
    <source>
        <strain evidence="2">AS27yjCOA_157</strain>
    </source>
</reference>
<dbReference type="Pfam" id="PF01909">
    <property type="entry name" value="NTP_transf_2"/>
    <property type="match status" value="1"/>
</dbReference>
<dbReference type="InterPro" id="IPR002934">
    <property type="entry name" value="Polymerase_NTP_transf_dom"/>
</dbReference>
<dbReference type="InterPro" id="IPR043519">
    <property type="entry name" value="NT_sf"/>
</dbReference>
<organism evidence="2 3">
    <name type="scientific">Methanothrix soehngenii</name>
    <name type="common">Methanosaeta concilii</name>
    <dbReference type="NCBI Taxonomy" id="2223"/>
    <lineage>
        <taxon>Archaea</taxon>
        <taxon>Methanobacteriati</taxon>
        <taxon>Methanobacteriota</taxon>
        <taxon>Stenosarchaea group</taxon>
        <taxon>Methanomicrobia</taxon>
        <taxon>Methanotrichales</taxon>
        <taxon>Methanotrichaceae</taxon>
        <taxon>Methanothrix</taxon>
    </lineage>
</organism>
<name>A0A7K4AKN7_METSH</name>
<feature type="domain" description="Polymerase nucleotidyl transferase" evidence="1">
    <location>
        <begin position="8"/>
        <end position="50"/>
    </location>
</feature>
<protein>
    <recommendedName>
        <fullName evidence="1">Polymerase nucleotidyl transferase domain-containing protein</fullName>
    </recommendedName>
</protein>
<dbReference type="SUPFAM" id="SSF81301">
    <property type="entry name" value="Nucleotidyltransferase"/>
    <property type="match status" value="1"/>
</dbReference>
<dbReference type="AlphaFoldDB" id="A0A7K4AKN7"/>
<dbReference type="RefSeq" id="WP_342674274.1">
    <property type="nucleotide sequence ID" value="NZ_CAJYDL010000001.1"/>
</dbReference>
<comment type="caution">
    <text evidence="2">The sequence shown here is derived from an EMBL/GenBank/DDBJ whole genome shotgun (WGS) entry which is preliminary data.</text>
</comment>
<accession>A0A7K4AKN7</accession>
<gene>
    <name evidence="2" type="ORF">GX426_10720</name>
</gene>
<dbReference type="GO" id="GO:0016779">
    <property type="term" value="F:nucleotidyltransferase activity"/>
    <property type="evidence" value="ECO:0007669"/>
    <property type="project" value="InterPro"/>
</dbReference>
<dbReference type="EMBL" id="JAAYUN010000196">
    <property type="protein sequence ID" value="NLJ23561.1"/>
    <property type="molecule type" value="Genomic_DNA"/>
</dbReference>